<name>A0ACC1LHC7_9FUNG</name>
<organism evidence="1 2">
    <name type="scientific">Coemansia furcata</name>
    <dbReference type="NCBI Taxonomy" id="417177"/>
    <lineage>
        <taxon>Eukaryota</taxon>
        <taxon>Fungi</taxon>
        <taxon>Fungi incertae sedis</taxon>
        <taxon>Zoopagomycota</taxon>
        <taxon>Kickxellomycotina</taxon>
        <taxon>Kickxellomycetes</taxon>
        <taxon>Kickxellales</taxon>
        <taxon>Kickxellaceae</taxon>
        <taxon>Coemansia</taxon>
    </lineage>
</organism>
<protein>
    <submittedName>
        <fullName evidence="1">Uncharacterized protein</fullName>
    </submittedName>
</protein>
<evidence type="ECO:0000313" key="1">
    <source>
        <dbReference type="EMBL" id="KAJ2807662.1"/>
    </source>
</evidence>
<dbReference type="EMBL" id="JANBUP010001178">
    <property type="protein sequence ID" value="KAJ2807662.1"/>
    <property type="molecule type" value="Genomic_DNA"/>
</dbReference>
<dbReference type="Proteomes" id="UP001140096">
    <property type="component" value="Unassembled WGS sequence"/>
</dbReference>
<evidence type="ECO:0000313" key="2">
    <source>
        <dbReference type="Proteomes" id="UP001140096"/>
    </source>
</evidence>
<sequence length="242" mass="25285">MSKARPLEDKVVVGCGKDAPLPSSSVSIHPGNERVGGSVGTSNDRTAFSTPTNRILANRGARPAIGNAAADTSPTSKAPTHYIAGNRIRVPTNGRPGRSMSAAAVPDRLPQRPLPCRKPSSGAAGRAGVDDLVQLLGTMDVAASSLAAARLAQLRGMRQPQQHTEMSGCRPQVAKGPELRLSVPPPVARKPSASSAIPVNPPQDLKSNRTSLPPPPKKPGNRQNKILASAMLTPPELRKSIR</sequence>
<reference evidence="1" key="1">
    <citation type="submission" date="2022-07" db="EMBL/GenBank/DDBJ databases">
        <title>Phylogenomic reconstructions and comparative analyses of Kickxellomycotina fungi.</title>
        <authorList>
            <person name="Reynolds N.K."/>
            <person name="Stajich J.E."/>
            <person name="Barry K."/>
            <person name="Grigoriev I.V."/>
            <person name="Crous P."/>
            <person name="Smith M.E."/>
        </authorList>
    </citation>
    <scope>NUCLEOTIDE SEQUENCE</scope>
    <source>
        <strain evidence="1">CBS 102833</strain>
    </source>
</reference>
<keyword evidence="2" id="KW-1185">Reference proteome</keyword>
<proteinExistence type="predicted"/>
<comment type="caution">
    <text evidence="1">The sequence shown here is derived from an EMBL/GenBank/DDBJ whole genome shotgun (WGS) entry which is preliminary data.</text>
</comment>
<accession>A0ACC1LHC7</accession>
<gene>
    <name evidence="1" type="ORF">H4S07_003547</name>
</gene>